<dbReference type="SUPFAM" id="SSF55060">
    <property type="entry name" value="GHMP Kinase, C-terminal domain"/>
    <property type="match status" value="1"/>
</dbReference>
<dbReference type="RefSeq" id="WP_154543744.1">
    <property type="nucleotide sequence ID" value="NZ_VULO01000004.1"/>
</dbReference>
<evidence type="ECO:0000256" key="9">
    <source>
        <dbReference type="ARBA" id="ARBA00022777"/>
    </source>
</evidence>
<keyword evidence="5 13" id="KW-0028">Amino-acid biosynthesis</keyword>
<comment type="subcellular location">
    <subcellularLocation>
        <location evidence="13">Cytoplasm</location>
    </subcellularLocation>
</comment>
<keyword evidence="17" id="KW-1185">Reference proteome</keyword>
<keyword evidence="13" id="KW-0963">Cytoplasm</keyword>
<evidence type="ECO:0000313" key="16">
    <source>
        <dbReference type="EMBL" id="MSS83882.1"/>
    </source>
</evidence>
<evidence type="ECO:0000256" key="4">
    <source>
        <dbReference type="ARBA" id="ARBA00017858"/>
    </source>
</evidence>
<comment type="function">
    <text evidence="12 13">Catalyzes the ATP-dependent phosphorylation of L-homoserine to L-homoserine phosphate.</text>
</comment>
<comment type="similarity">
    <text evidence="2 13">Belongs to the GHMP kinase family. Homoserine kinase subfamily.</text>
</comment>
<keyword evidence="9 13" id="KW-0418">Kinase</keyword>
<feature type="binding site" evidence="13">
    <location>
        <begin position="95"/>
        <end position="105"/>
    </location>
    <ligand>
        <name>ATP</name>
        <dbReference type="ChEBI" id="CHEBI:30616"/>
    </ligand>
</feature>
<dbReference type="Pfam" id="PF00288">
    <property type="entry name" value="GHMP_kinases_N"/>
    <property type="match status" value="1"/>
</dbReference>
<keyword evidence="10 13" id="KW-0067">ATP-binding</keyword>
<feature type="domain" description="GHMP kinase N-terminal" evidence="14">
    <location>
        <begin position="69"/>
        <end position="150"/>
    </location>
</feature>
<evidence type="ECO:0000256" key="1">
    <source>
        <dbReference type="ARBA" id="ARBA00005015"/>
    </source>
</evidence>
<gene>
    <name evidence="13" type="primary">thrB</name>
    <name evidence="16" type="ORF">FYJ24_03715</name>
</gene>
<evidence type="ECO:0000256" key="10">
    <source>
        <dbReference type="ARBA" id="ARBA00022840"/>
    </source>
</evidence>
<name>A0A6N7W623_9ACTO</name>
<evidence type="ECO:0000313" key="17">
    <source>
        <dbReference type="Proteomes" id="UP000470875"/>
    </source>
</evidence>
<dbReference type="Gene3D" id="3.30.230.10">
    <property type="match status" value="1"/>
</dbReference>
<dbReference type="InterPro" id="IPR000870">
    <property type="entry name" value="Homoserine_kinase"/>
</dbReference>
<protein>
    <recommendedName>
        <fullName evidence="4 13">Homoserine kinase</fullName>
        <shortName evidence="13">HK</shortName>
        <shortName evidence="13">HSK</shortName>
        <ecNumber evidence="3 13">2.7.1.39</ecNumber>
    </recommendedName>
</protein>
<dbReference type="InterPro" id="IPR013750">
    <property type="entry name" value="GHMP_kinase_C_dom"/>
</dbReference>
<dbReference type="InterPro" id="IPR014721">
    <property type="entry name" value="Ribsml_uS5_D2-typ_fold_subgr"/>
</dbReference>
<comment type="caution">
    <text evidence="16">The sequence shown here is derived from an EMBL/GenBank/DDBJ whole genome shotgun (WGS) entry which is preliminary data.</text>
</comment>
<sequence length="313" mass="33143">MRTQLTPGRSVTVQVPATSANLGPGFDSLGLALNWYDSTTIQVTNQGFVAEVTGEGQSSVPRDKTHLVIATVLEALDDLGTHTPGLRLTAHNTIPHGRGLGSSSAALVAGLLLGWGLARADEPVDREWLLREAYRREGHADNVAPAVLGGFVITWGGADVDTPDAGVRARRSRIHPDVAVLALVPSFELATTTARGVLPLEVPLTDAVANASRTALLVHAMAEEPGLFHTATSDRLHQNARTSLMPSSMALVEGLRKDGYGAFISGAGPTVLVLLTSDRFDEAEESLKRLDPHGSYSVHRLTPGHGARLLTED</sequence>
<dbReference type="GO" id="GO:0004413">
    <property type="term" value="F:homoserine kinase activity"/>
    <property type="evidence" value="ECO:0007669"/>
    <property type="project" value="UniProtKB-UniRule"/>
</dbReference>
<evidence type="ECO:0000256" key="7">
    <source>
        <dbReference type="ARBA" id="ARBA00022697"/>
    </source>
</evidence>
<dbReference type="GO" id="GO:0005737">
    <property type="term" value="C:cytoplasm"/>
    <property type="evidence" value="ECO:0007669"/>
    <property type="project" value="UniProtKB-SubCell"/>
</dbReference>
<evidence type="ECO:0000256" key="13">
    <source>
        <dbReference type="HAMAP-Rule" id="MF_00384"/>
    </source>
</evidence>
<dbReference type="GO" id="GO:0005524">
    <property type="term" value="F:ATP binding"/>
    <property type="evidence" value="ECO:0007669"/>
    <property type="project" value="UniProtKB-UniRule"/>
</dbReference>
<dbReference type="InterPro" id="IPR006204">
    <property type="entry name" value="GHMP_kinase_N_dom"/>
</dbReference>
<evidence type="ECO:0000256" key="2">
    <source>
        <dbReference type="ARBA" id="ARBA00007370"/>
    </source>
</evidence>
<keyword evidence="6 13" id="KW-0808">Transferase</keyword>
<evidence type="ECO:0000256" key="6">
    <source>
        <dbReference type="ARBA" id="ARBA00022679"/>
    </source>
</evidence>
<dbReference type="PANTHER" id="PTHR20861">
    <property type="entry name" value="HOMOSERINE/4-DIPHOSPHOCYTIDYL-2-C-METHYL-D-ERYTHRITOL KINASE"/>
    <property type="match status" value="1"/>
</dbReference>
<evidence type="ECO:0000256" key="8">
    <source>
        <dbReference type="ARBA" id="ARBA00022741"/>
    </source>
</evidence>
<dbReference type="EC" id="2.7.1.39" evidence="3 13"/>
<keyword evidence="7 13" id="KW-0791">Threonine biosynthesis</keyword>
<dbReference type="SUPFAM" id="SSF54211">
    <property type="entry name" value="Ribosomal protein S5 domain 2-like"/>
    <property type="match status" value="1"/>
</dbReference>
<dbReference type="InterPro" id="IPR020568">
    <property type="entry name" value="Ribosomal_Su5_D2-typ_SF"/>
</dbReference>
<dbReference type="Proteomes" id="UP000470875">
    <property type="component" value="Unassembled WGS sequence"/>
</dbReference>
<comment type="pathway">
    <text evidence="1 13">Amino-acid biosynthesis; L-threonine biosynthesis; L-threonine from L-aspartate: step 4/5.</text>
</comment>
<evidence type="ECO:0000256" key="3">
    <source>
        <dbReference type="ARBA" id="ARBA00012078"/>
    </source>
</evidence>
<dbReference type="AlphaFoldDB" id="A0A6N7W623"/>
<organism evidence="16 17">
    <name type="scientific">Scrofimicrobium canadense</name>
    <dbReference type="NCBI Taxonomy" id="2652290"/>
    <lineage>
        <taxon>Bacteria</taxon>
        <taxon>Bacillati</taxon>
        <taxon>Actinomycetota</taxon>
        <taxon>Actinomycetes</taxon>
        <taxon>Actinomycetales</taxon>
        <taxon>Actinomycetaceae</taxon>
        <taxon>Scrofimicrobium</taxon>
    </lineage>
</organism>
<feature type="domain" description="GHMP kinase C-terminal" evidence="15">
    <location>
        <begin position="234"/>
        <end position="289"/>
    </location>
</feature>
<evidence type="ECO:0000256" key="11">
    <source>
        <dbReference type="ARBA" id="ARBA00049375"/>
    </source>
</evidence>
<dbReference type="GO" id="GO:0009088">
    <property type="term" value="P:threonine biosynthetic process"/>
    <property type="evidence" value="ECO:0007669"/>
    <property type="project" value="UniProtKB-UniRule"/>
</dbReference>
<comment type="catalytic activity">
    <reaction evidence="11 13">
        <text>L-homoserine + ATP = O-phospho-L-homoserine + ADP + H(+)</text>
        <dbReference type="Rhea" id="RHEA:13985"/>
        <dbReference type="ChEBI" id="CHEBI:15378"/>
        <dbReference type="ChEBI" id="CHEBI:30616"/>
        <dbReference type="ChEBI" id="CHEBI:57476"/>
        <dbReference type="ChEBI" id="CHEBI:57590"/>
        <dbReference type="ChEBI" id="CHEBI:456216"/>
        <dbReference type="EC" id="2.7.1.39"/>
    </reaction>
</comment>
<keyword evidence="8 13" id="KW-0547">Nucleotide-binding</keyword>
<proteinExistence type="inferred from homology"/>
<dbReference type="PRINTS" id="PR00958">
    <property type="entry name" value="HOMSERKINASE"/>
</dbReference>
<dbReference type="PROSITE" id="PS00627">
    <property type="entry name" value="GHMP_KINASES_ATP"/>
    <property type="match status" value="1"/>
</dbReference>
<reference evidence="16 17" key="1">
    <citation type="submission" date="2019-08" db="EMBL/GenBank/DDBJ databases">
        <title>In-depth cultivation of the pig gut microbiome towards novel bacterial diversity and tailored functional studies.</title>
        <authorList>
            <person name="Wylensek D."/>
            <person name="Hitch T.C.A."/>
            <person name="Clavel T."/>
        </authorList>
    </citation>
    <scope>NUCLEOTIDE SEQUENCE [LARGE SCALE GENOMIC DNA]</scope>
    <source>
        <strain evidence="16 17">WB03_NA08</strain>
    </source>
</reference>
<dbReference type="PANTHER" id="PTHR20861:SF1">
    <property type="entry name" value="HOMOSERINE KINASE"/>
    <property type="match status" value="1"/>
</dbReference>
<evidence type="ECO:0000259" key="15">
    <source>
        <dbReference type="Pfam" id="PF08544"/>
    </source>
</evidence>
<dbReference type="InterPro" id="IPR006203">
    <property type="entry name" value="GHMP_knse_ATP-bd_CS"/>
</dbReference>
<dbReference type="Pfam" id="PF08544">
    <property type="entry name" value="GHMP_kinases_C"/>
    <property type="match status" value="1"/>
</dbReference>
<dbReference type="EMBL" id="VULO01000004">
    <property type="protein sequence ID" value="MSS83882.1"/>
    <property type="molecule type" value="Genomic_DNA"/>
</dbReference>
<evidence type="ECO:0000259" key="14">
    <source>
        <dbReference type="Pfam" id="PF00288"/>
    </source>
</evidence>
<evidence type="ECO:0000256" key="12">
    <source>
        <dbReference type="ARBA" id="ARBA00049954"/>
    </source>
</evidence>
<dbReference type="PIRSF" id="PIRSF000676">
    <property type="entry name" value="Homoser_kin"/>
    <property type="match status" value="1"/>
</dbReference>
<dbReference type="HAMAP" id="MF_00384">
    <property type="entry name" value="Homoser_kinase"/>
    <property type="match status" value="1"/>
</dbReference>
<evidence type="ECO:0000256" key="5">
    <source>
        <dbReference type="ARBA" id="ARBA00022605"/>
    </source>
</evidence>
<accession>A0A6N7W623</accession>
<dbReference type="InterPro" id="IPR036554">
    <property type="entry name" value="GHMP_kinase_C_sf"/>
</dbReference>
<dbReference type="UniPathway" id="UPA00050">
    <property type="reaction ID" value="UER00064"/>
</dbReference>
<dbReference type="NCBIfam" id="TIGR00191">
    <property type="entry name" value="thrB"/>
    <property type="match status" value="1"/>
</dbReference>
<dbReference type="Gene3D" id="3.30.70.890">
    <property type="entry name" value="GHMP kinase, C-terminal domain"/>
    <property type="match status" value="1"/>
</dbReference>